<dbReference type="Gene3D" id="3.40.140.10">
    <property type="entry name" value="Cytidine Deaminase, domain 2"/>
    <property type="match status" value="1"/>
</dbReference>
<dbReference type="Pfam" id="PF00383">
    <property type="entry name" value="dCMP_cyt_deam_1"/>
    <property type="match status" value="1"/>
</dbReference>
<evidence type="ECO:0000256" key="12">
    <source>
        <dbReference type="PIRSR" id="PIRSR606262-1"/>
    </source>
</evidence>
<dbReference type="GO" id="GO:0004126">
    <property type="term" value="F:cytidine deaminase activity"/>
    <property type="evidence" value="ECO:0007669"/>
    <property type="project" value="UniProtKB-UniRule"/>
</dbReference>
<evidence type="ECO:0000256" key="9">
    <source>
        <dbReference type="ARBA" id="ARBA00032005"/>
    </source>
</evidence>
<accession>I3XF03</accession>
<evidence type="ECO:0000256" key="15">
    <source>
        <dbReference type="SAM" id="MobiDB-lite"/>
    </source>
</evidence>
<dbReference type="Proteomes" id="UP000006180">
    <property type="component" value="Chromosome"/>
</dbReference>
<dbReference type="GO" id="GO:0055086">
    <property type="term" value="P:nucleobase-containing small molecule metabolic process"/>
    <property type="evidence" value="ECO:0007669"/>
    <property type="project" value="UniProtKB-ARBA"/>
</dbReference>
<evidence type="ECO:0000256" key="10">
    <source>
        <dbReference type="ARBA" id="ARBA00049252"/>
    </source>
</evidence>
<dbReference type="EC" id="3.5.4.5" evidence="4 14"/>
<comment type="catalytic activity">
    <reaction evidence="11 14">
        <text>cytidine + H2O + H(+) = uridine + NH4(+)</text>
        <dbReference type="Rhea" id="RHEA:16069"/>
        <dbReference type="ChEBI" id="CHEBI:15377"/>
        <dbReference type="ChEBI" id="CHEBI:15378"/>
        <dbReference type="ChEBI" id="CHEBI:16704"/>
        <dbReference type="ChEBI" id="CHEBI:17562"/>
        <dbReference type="ChEBI" id="CHEBI:28938"/>
        <dbReference type="EC" id="3.5.4.5"/>
    </reaction>
</comment>
<evidence type="ECO:0000313" key="18">
    <source>
        <dbReference type="Proteomes" id="UP000006180"/>
    </source>
</evidence>
<feature type="binding site" evidence="13">
    <location>
        <position position="115"/>
    </location>
    <ligand>
        <name>Zn(2+)</name>
        <dbReference type="ChEBI" id="CHEBI:29105"/>
        <note>catalytic</note>
    </ligand>
</feature>
<evidence type="ECO:0000256" key="6">
    <source>
        <dbReference type="ARBA" id="ARBA00022723"/>
    </source>
</evidence>
<sequence>MKQRCMSPKSAQRFWDNDMHNNKDRPMSENELFVAAREAMAKAHAPYSKFPVGAAIRAEDGQIYTGANIENLSFPEGWCAETTAISHMVMAGQRKIMEVAVIAEKLALCPPCGGCRQRLAEFSGASTRIYLCDETGIKKSLALSDLLPHSFETEILG</sequence>
<dbReference type="GO" id="GO:0072527">
    <property type="term" value="P:pyrimidine-containing compound metabolic process"/>
    <property type="evidence" value="ECO:0007669"/>
    <property type="project" value="UniProtKB-ARBA"/>
</dbReference>
<dbReference type="GO" id="GO:0008270">
    <property type="term" value="F:zinc ion binding"/>
    <property type="evidence" value="ECO:0007669"/>
    <property type="project" value="UniProtKB-UniRule"/>
</dbReference>
<keyword evidence="7 14" id="KW-0378">Hydrolase</keyword>
<keyword evidence="6 13" id="KW-0479">Metal-binding</keyword>
<dbReference type="InterPro" id="IPR016193">
    <property type="entry name" value="Cytidine_deaminase-like"/>
</dbReference>
<evidence type="ECO:0000313" key="17">
    <source>
        <dbReference type="EMBL" id="AFL54459.1"/>
    </source>
</evidence>
<evidence type="ECO:0000256" key="13">
    <source>
        <dbReference type="PIRSR" id="PIRSR606262-3"/>
    </source>
</evidence>
<dbReference type="InterPro" id="IPR050202">
    <property type="entry name" value="Cyt/Deoxycyt_deaminase"/>
</dbReference>
<gene>
    <name evidence="17" type="primary">cdd</name>
    <name evidence="17" type="ORF">USDA257_c59550</name>
</gene>
<dbReference type="PROSITE" id="PS51747">
    <property type="entry name" value="CYT_DCMP_DEAMINASES_2"/>
    <property type="match status" value="1"/>
</dbReference>
<comment type="cofactor">
    <cofactor evidence="1 13 14">
        <name>Zn(2+)</name>
        <dbReference type="ChEBI" id="CHEBI:29105"/>
    </cofactor>
</comment>
<evidence type="ECO:0000256" key="1">
    <source>
        <dbReference type="ARBA" id="ARBA00001947"/>
    </source>
</evidence>
<dbReference type="NCBIfam" id="TIGR01354">
    <property type="entry name" value="cyt_deam_tetra"/>
    <property type="match status" value="1"/>
</dbReference>
<reference evidence="17 18" key="1">
    <citation type="journal article" date="2012" name="J. Bacteriol.">
        <title>Complete genome sequence of the broad-host-range strain Sinorhizobium fredii USDA257.</title>
        <authorList>
            <person name="Schuldes J."/>
            <person name="Rodriguez Orbegoso M."/>
            <person name="Schmeisser C."/>
            <person name="Krishnan H.B."/>
            <person name="Daniel R."/>
            <person name="Streit W.R."/>
        </authorList>
    </citation>
    <scope>NUCLEOTIDE SEQUENCE [LARGE SCALE GENOMIC DNA]</scope>
    <source>
        <strain evidence="17 18">USDA 257</strain>
    </source>
</reference>
<dbReference type="KEGG" id="sfd:USDA257_c59550"/>
<dbReference type="NCBIfam" id="NF004064">
    <property type="entry name" value="PRK05578.1"/>
    <property type="match status" value="1"/>
</dbReference>
<proteinExistence type="inferred from homology"/>
<dbReference type="InterPro" id="IPR002125">
    <property type="entry name" value="CMP_dCMP_dom"/>
</dbReference>
<dbReference type="STRING" id="1185652.USDA257_c59550"/>
<dbReference type="EMBL" id="CP003563">
    <property type="protein sequence ID" value="AFL54459.1"/>
    <property type="molecule type" value="Genomic_DNA"/>
</dbReference>
<dbReference type="InterPro" id="IPR016192">
    <property type="entry name" value="APOBEC/CMP_deaminase_Zn-bd"/>
</dbReference>
<dbReference type="PANTHER" id="PTHR11644:SF2">
    <property type="entry name" value="CYTIDINE DEAMINASE"/>
    <property type="match status" value="1"/>
</dbReference>
<evidence type="ECO:0000259" key="16">
    <source>
        <dbReference type="PROSITE" id="PS51747"/>
    </source>
</evidence>
<evidence type="ECO:0000256" key="5">
    <source>
        <dbReference type="ARBA" id="ARBA00018266"/>
    </source>
</evidence>
<evidence type="ECO:0000256" key="11">
    <source>
        <dbReference type="ARBA" id="ARBA00049558"/>
    </source>
</evidence>
<comment type="function">
    <text evidence="2 14">This enzyme scavenges exogenous and endogenous cytidine and 2'-deoxycytidine for UMP synthesis.</text>
</comment>
<organism evidence="17 18">
    <name type="scientific">Sinorhizobium fredii (strain USDA 257)</name>
    <dbReference type="NCBI Taxonomy" id="1185652"/>
    <lineage>
        <taxon>Bacteria</taxon>
        <taxon>Pseudomonadati</taxon>
        <taxon>Pseudomonadota</taxon>
        <taxon>Alphaproteobacteria</taxon>
        <taxon>Hyphomicrobiales</taxon>
        <taxon>Rhizobiaceae</taxon>
        <taxon>Sinorhizobium/Ensifer group</taxon>
        <taxon>Sinorhizobium</taxon>
    </lineage>
</organism>
<comment type="catalytic activity">
    <reaction evidence="10 14">
        <text>2'-deoxycytidine + H2O + H(+) = 2'-deoxyuridine + NH4(+)</text>
        <dbReference type="Rhea" id="RHEA:13433"/>
        <dbReference type="ChEBI" id="CHEBI:15377"/>
        <dbReference type="ChEBI" id="CHEBI:15378"/>
        <dbReference type="ChEBI" id="CHEBI:15698"/>
        <dbReference type="ChEBI" id="CHEBI:16450"/>
        <dbReference type="ChEBI" id="CHEBI:28938"/>
        <dbReference type="EC" id="3.5.4.5"/>
    </reaction>
</comment>
<dbReference type="FunFam" id="3.40.140.10:FF:000008">
    <property type="entry name" value="Cytidine deaminase"/>
    <property type="match status" value="1"/>
</dbReference>
<feature type="binding site" evidence="13">
    <location>
        <position position="79"/>
    </location>
    <ligand>
        <name>Zn(2+)</name>
        <dbReference type="ChEBI" id="CHEBI:29105"/>
        <note>catalytic</note>
    </ligand>
</feature>
<dbReference type="PROSITE" id="PS00903">
    <property type="entry name" value="CYT_DCMP_DEAMINASES_1"/>
    <property type="match status" value="1"/>
</dbReference>
<evidence type="ECO:0000256" key="7">
    <source>
        <dbReference type="ARBA" id="ARBA00022801"/>
    </source>
</evidence>
<dbReference type="HOGENOM" id="CLU_097262_0_1_5"/>
<dbReference type="PATRIC" id="fig|1185652.3.peg.6184"/>
<feature type="binding site" evidence="13">
    <location>
        <position position="112"/>
    </location>
    <ligand>
        <name>Zn(2+)</name>
        <dbReference type="ChEBI" id="CHEBI:29105"/>
        <note>catalytic</note>
    </ligand>
</feature>
<evidence type="ECO:0000256" key="2">
    <source>
        <dbReference type="ARBA" id="ARBA00003949"/>
    </source>
</evidence>
<evidence type="ECO:0000256" key="4">
    <source>
        <dbReference type="ARBA" id="ARBA00012783"/>
    </source>
</evidence>
<dbReference type="GO" id="GO:0005829">
    <property type="term" value="C:cytosol"/>
    <property type="evidence" value="ECO:0007669"/>
    <property type="project" value="TreeGrafter"/>
</dbReference>
<evidence type="ECO:0000256" key="3">
    <source>
        <dbReference type="ARBA" id="ARBA00006576"/>
    </source>
</evidence>
<name>I3XF03_SINF2</name>
<evidence type="ECO:0000256" key="14">
    <source>
        <dbReference type="RuleBase" id="RU364006"/>
    </source>
</evidence>
<feature type="domain" description="CMP/dCMP-type deaminase" evidence="16">
    <location>
        <begin position="27"/>
        <end position="154"/>
    </location>
</feature>
<dbReference type="InterPro" id="IPR006262">
    <property type="entry name" value="Cyt_deam_tetra"/>
</dbReference>
<dbReference type="CDD" id="cd01283">
    <property type="entry name" value="cytidine_deaminase"/>
    <property type="match status" value="1"/>
</dbReference>
<comment type="similarity">
    <text evidence="3 14">Belongs to the cytidine and deoxycytidylate deaminase family.</text>
</comment>
<dbReference type="SUPFAM" id="SSF53927">
    <property type="entry name" value="Cytidine deaminase-like"/>
    <property type="match status" value="1"/>
</dbReference>
<protein>
    <recommendedName>
        <fullName evidence="5 14">Cytidine deaminase</fullName>
        <ecNumber evidence="4 14">3.5.4.5</ecNumber>
    </recommendedName>
    <alternativeName>
        <fullName evidence="9 14">Cytidine aminohydrolase</fullName>
    </alternativeName>
</protein>
<feature type="active site" description="Proton donor" evidence="12">
    <location>
        <position position="81"/>
    </location>
</feature>
<dbReference type="PANTHER" id="PTHR11644">
    <property type="entry name" value="CYTIDINE DEAMINASE"/>
    <property type="match status" value="1"/>
</dbReference>
<dbReference type="AlphaFoldDB" id="I3XF03"/>
<evidence type="ECO:0000256" key="8">
    <source>
        <dbReference type="ARBA" id="ARBA00022833"/>
    </source>
</evidence>
<dbReference type="eggNOG" id="COG0295">
    <property type="taxonomic scope" value="Bacteria"/>
</dbReference>
<dbReference type="GO" id="GO:0042802">
    <property type="term" value="F:identical protein binding"/>
    <property type="evidence" value="ECO:0007669"/>
    <property type="project" value="UniProtKB-ARBA"/>
</dbReference>
<feature type="region of interest" description="Disordered" evidence="15">
    <location>
        <begin position="1"/>
        <end position="23"/>
    </location>
</feature>
<keyword evidence="8 13" id="KW-0862">Zinc</keyword>